<dbReference type="AlphaFoldDB" id="A0A0J9SE82"/>
<organism evidence="7 8">
    <name type="scientific">Plasmodium vivax India VII</name>
    <dbReference type="NCBI Taxonomy" id="1077284"/>
    <lineage>
        <taxon>Eukaryota</taxon>
        <taxon>Sar</taxon>
        <taxon>Alveolata</taxon>
        <taxon>Apicomplexa</taxon>
        <taxon>Aconoidasida</taxon>
        <taxon>Haemosporida</taxon>
        <taxon>Plasmodiidae</taxon>
        <taxon>Plasmodium</taxon>
        <taxon>Plasmodium (Plasmodium)</taxon>
    </lineage>
</organism>
<dbReference type="GO" id="GO:0030619">
    <property type="term" value="F:U1 snRNA binding"/>
    <property type="evidence" value="ECO:0007669"/>
    <property type="project" value="TreeGrafter"/>
</dbReference>
<evidence type="ECO:0000313" key="7">
    <source>
        <dbReference type="EMBL" id="KMZ81274.1"/>
    </source>
</evidence>
<dbReference type="SUPFAM" id="SSF54928">
    <property type="entry name" value="RNA-binding domain, RBD"/>
    <property type="match status" value="2"/>
</dbReference>
<evidence type="ECO:0000256" key="5">
    <source>
        <dbReference type="SAM" id="MobiDB-lite"/>
    </source>
</evidence>
<evidence type="ECO:0000313" key="8">
    <source>
        <dbReference type="Proteomes" id="UP000053562"/>
    </source>
</evidence>
<accession>A0A0J9SE82</accession>
<keyword evidence="3" id="KW-0694">RNA-binding</keyword>
<dbReference type="GO" id="GO:0071011">
    <property type="term" value="C:precatalytic spliceosome"/>
    <property type="evidence" value="ECO:0007669"/>
    <property type="project" value="TreeGrafter"/>
</dbReference>
<dbReference type="InterPro" id="IPR012677">
    <property type="entry name" value="Nucleotide-bd_a/b_plait_sf"/>
</dbReference>
<dbReference type="GO" id="GO:0000398">
    <property type="term" value="P:mRNA splicing, via spliceosome"/>
    <property type="evidence" value="ECO:0007669"/>
    <property type="project" value="TreeGrafter"/>
</dbReference>
<dbReference type="PROSITE" id="PS50102">
    <property type="entry name" value="RRM"/>
    <property type="match status" value="2"/>
</dbReference>
<dbReference type="Pfam" id="PF00076">
    <property type="entry name" value="RRM_1"/>
    <property type="match status" value="2"/>
</dbReference>
<feature type="compositionally biased region" description="Basic residues" evidence="5">
    <location>
        <begin position="426"/>
        <end position="439"/>
    </location>
</feature>
<dbReference type="GO" id="GO:0003729">
    <property type="term" value="F:mRNA binding"/>
    <property type="evidence" value="ECO:0007669"/>
    <property type="project" value="TreeGrafter"/>
</dbReference>
<dbReference type="CDD" id="cd00590">
    <property type="entry name" value="RRM_SF"/>
    <property type="match status" value="1"/>
</dbReference>
<dbReference type="PANTHER" id="PTHR13952:SF21">
    <property type="entry name" value="POLYNUCLEOTIDE ADENYLYLTRANSFERASE DOMAIN_RNA RECOGNITION MOTIF PROTEIN-RELATED"/>
    <property type="match status" value="1"/>
</dbReference>
<evidence type="ECO:0000256" key="1">
    <source>
        <dbReference type="ARBA" id="ARBA00004123"/>
    </source>
</evidence>
<dbReference type="OrthoDB" id="439808at2759"/>
<comment type="subcellular location">
    <subcellularLocation>
        <location evidence="1">Nucleus</location>
    </subcellularLocation>
</comment>
<gene>
    <name evidence="7" type="ORF">PVIIG_04860</name>
</gene>
<dbReference type="InterPro" id="IPR000504">
    <property type="entry name" value="RRM_dom"/>
</dbReference>
<dbReference type="PANTHER" id="PTHR13952">
    <property type="entry name" value="U1 SMALL NUCLEAR RIBONUCLEOPROTEIN 70 KD"/>
    <property type="match status" value="1"/>
</dbReference>
<dbReference type="GO" id="GO:0071004">
    <property type="term" value="C:U2-type prespliceosome"/>
    <property type="evidence" value="ECO:0007669"/>
    <property type="project" value="TreeGrafter"/>
</dbReference>
<sequence>MSDAELHVKRRRVARGGAERDGATALDISEGDHIALADEGEGNHSSAAHSSTPHSSTPHSSTPHSSAAHSDDSSQKGRGQGRHYLIEHLPDKSKLLSEVAALEENKLYVKNITEEISKKDLINFFCNASGFVDARMVRDSSGKSKHFAYVEFDSKENAASFFGTLKDSNVAKYKTFKVRDVHLYVAICNSTKVMYEERKVFIKFSDCQADVDDVVVKKAVSDFLASHAVPVEEIRLLGGSPPTHGYLQLRNNEDVVKCVETLKEGALADAHFTLHYSIPIIKKKIIPDVEKVKASKEKKKKLQEEKKKEENNCTIVVKNLHYNTRVFKLKKLFEQIGEIEKIHLSKKVSEHNIKRNRGYAFVTFKNVNDATSALILNDSIIDGRSILVSKFLEDDGRGRHREGGSHVGGQPHGEHTAGEQPTQGGKHNHRRGNYHHARSSHPQERRRINLNGPAEPNAAVEKRADETEGGPTPLTNDDFRKFFFK</sequence>
<reference evidence="7 8" key="1">
    <citation type="submission" date="2011-08" db="EMBL/GenBank/DDBJ databases">
        <title>The Genome Sequence of Plasmodium vivax India VII.</title>
        <authorList>
            <consortium name="The Broad Institute Genome Sequencing Platform"/>
            <consortium name="The Broad Institute Genome Sequencing Center for Infectious Disease"/>
            <person name="Neafsey D."/>
            <person name="Carlton J."/>
            <person name="Barnwell J."/>
            <person name="Collins W."/>
            <person name="Escalante A."/>
            <person name="Mullikin J."/>
            <person name="Saul A."/>
            <person name="Guigo R."/>
            <person name="Camara F."/>
            <person name="Young S.K."/>
            <person name="Zeng Q."/>
            <person name="Gargeya S."/>
            <person name="Fitzgerald M."/>
            <person name="Haas B."/>
            <person name="Abouelleil A."/>
            <person name="Alvarado L."/>
            <person name="Arachchi H.M."/>
            <person name="Berlin A."/>
            <person name="Brown A."/>
            <person name="Chapman S.B."/>
            <person name="Chen Z."/>
            <person name="Dunbar C."/>
            <person name="Freedman E."/>
            <person name="Gearin G."/>
            <person name="Gellesch M."/>
            <person name="Goldberg J."/>
            <person name="Griggs A."/>
            <person name="Gujja S."/>
            <person name="Heiman D."/>
            <person name="Howarth C."/>
            <person name="Larson L."/>
            <person name="Lui A."/>
            <person name="MacDonald P.J.P."/>
            <person name="Montmayeur A."/>
            <person name="Murphy C."/>
            <person name="Neiman D."/>
            <person name="Pearson M."/>
            <person name="Priest M."/>
            <person name="Roberts A."/>
            <person name="Saif S."/>
            <person name="Shea T."/>
            <person name="Shenoy N."/>
            <person name="Sisk P."/>
            <person name="Stolte C."/>
            <person name="Sykes S."/>
            <person name="Wortman J."/>
            <person name="Nusbaum C."/>
            <person name="Birren B."/>
        </authorList>
    </citation>
    <scope>NUCLEOTIDE SEQUENCE [LARGE SCALE GENOMIC DNA]</scope>
    <source>
        <strain evidence="7 8">India VII</strain>
    </source>
</reference>
<evidence type="ECO:0000259" key="6">
    <source>
        <dbReference type="PROSITE" id="PS50102"/>
    </source>
</evidence>
<dbReference type="InterPro" id="IPR035979">
    <property type="entry name" value="RBD_domain_sf"/>
</dbReference>
<name>A0A0J9SE82_PLAVI</name>
<feature type="domain" description="RRM" evidence="6">
    <location>
        <begin position="105"/>
        <end position="183"/>
    </location>
</feature>
<feature type="domain" description="RRM" evidence="6">
    <location>
        <begin position="313"/>
        <end position="393"/>
    </location>
</feature>
<evidence type="ECO:0000256" key="3">
    <source>
        <dbReference type="PROSITE-ProRule" id="PRU00176"/>
    </source>
</evidence>
<dbReference type="Gene3D" id="3.30.70.330">
    <property type="match status" value="2"/>
</dbReference>
<feature type="compositionally biased region" description="Low complexity" evidence="5">
    <location>
        <begin position="44"/>
        <end position="68"/>
    </location>
</feature>
<feature type="coiled-coil region" evidence="4">
    <location>
        <begin position="292"/>
        <end position="319"/>
    </location>
</feature>
<feature type="region of interest" description="Disordered" evidence="5">
    <location>
        <begin position="1"/>
        <end position="79"/>
    </location>
</feature>
<keyword evidence="4" id="KW-0175">Coiled coil</keyword>
<feature type="region of interest" description="Disordered" evidence="5">
    <location>
        <begin position="395"/>
        <end position="479"/>
    </location>
</feature>
<dbReference type="EMBL" id="KQ234249">
    <property type="protein sequence ID" value="KMZ81274.1"/>
    <property type="molecule type" value="Genomic_DNA"/>
</dbReference>
<evidence type="ECO:0000256" key="2">
    <source>
        <dbReference type="ARBA" id="ARBA00023242"/>
    </source>
</evidence>
<evidence type="ECO:0000256" key="4">
    <source>
        <dbReference type="SAM" id="Coils"/>
    </source>
</evidence>
<keyword evidence="2" id="KW-0539">Nucleus</keyword>
<dbReference type="SMART" id="SM00360">
    <property type="entry name" value="RRM"/>
    <property type="match status" value="2"/>
</dbReference>
<protein>
    <submittedName>
        <fullName evidence="7">RNA-binding protein</fullName>
    </submittedName>
</protein>
<dbReference type="GO" id="GO:0005685">
    <property type="term" value="C:U1 snRNP"/>
    <property type="evidence" value="ECO:0007669"/>
    <property type="project" value="TreeGrafter"/>
</dbReference>
<proteinExistence type="predicted"/>
<dbReference type="InterPro" id="IPR051183">
    <property type="entry name" value="U1_U11-U12_snRNP_70-35kDa"/>
</dbReference>
<dbReference type="Proteomes" id="UP000053562">
    <property type="component" value="Unassembled WGS sequence"/>
</dbReference>
<feature type="compositionally biased region" description="Basic and acidic residues" evidence="5">
    <location>
        <begin position="395"/>
        <end position="404"/>
    </location>
</feature>